<evidence type="ECO:0000256" key="2">
    <source>
        <dbReference type="ARBA" id="ARBA00006275"/>
    </source>
</evidence>
<dbReference type="EMBL" id="VWSF01000027">
    <property type="protein sequence ID" value="KAA5540335.1"/>
    <property type="molecule type" value="Genomic_DNA"/>
</dbReference>
<comment type="caution">
    <text evidence="8">The sequence shown here is derived from an EMBL/GenBank/DDBJ whole genome shotgun (WGS) entry which is preliminary data.</text>
</comment>
<dbReference type="GO" id="GO:0009279">
    <property type="term" value="C:cell outer membrane"/>
    <property type="evidence" value="ECO:0007669"/>
    <property type="project" value="UniProtKB-SubCell"/>
</dbReference>
<feature type="domain" description="SusD-like N-terminal" evidence="7">
    <location>
        <begin position="23"/>
        <end position="218"/>
    </location>
</feature>
<organism evidence="8 9">
    <name type="scientific">Adhaeribacter rhizoryzae</name>
    <dbReference type="NCBI Taxonomy" id="2607907"/>
    <lineage>
        <taxon>Bacteria</taxon>
        <taxon>Pseudomonadati</taxon>
        <taxon>Bacteroidota</taxon>
        <taxon>Cytophagia</taxon>
        <taxon>Cytophagales</taxon>
        <taxon>Hymenobacteraceae</taxon>
        <taxon>Adhaeribacter</taxon>
    </lineage>
</organism>
<evidence type="ECO:0000259" key="7">
    <source>
        <dbReference type="Pfam" id="PF14322"/>
    </source>
</evidence>
<comment type="subcellular location">
    <subcellularLocation>
        <location evidence="1">Cell outer membrane</location>
    </subcellularLocation>
</comment>
<dbReference type="InterPro" id="IPR033985">
    <property type="entry name" value="SusD-like_N"/>
</dbReference>
<dbReference type="RefSeq" id="WP_150092360.1">
    <property type="nucleotide sequence ID" value="NZ_VWSF01000027.1"/>
</dbReference>
<dbReference type="InterPro" id="IPR011990">
    <property type="entry name" value="TPR-like_helical_dom_sf"/>
</dbReference>
<evidence type="ECO:0000256" key="5">
    <source>
        <dbReference type="ARBA" id="ARBA00023237"/>
    </source>
</evidence>
<dbReference type="PROSITE" id="PS51257">
    <property type="entry name" value="PROKAR_LIPOPROTEIN"/>
    <property type="match status" value="1"/>
</dbReference>
<accession>A0A5M6D549</accession>
<sequence>MKKNIYLMGAVALSFLVSSCKDDFLDEKPTQRLSPEQIAKAAEKDPTLLNGSIAGLYATMYNTETGGTTNHDDFGQKGYDIFSDFLVSDVALAGTNYGWYTTVVRYQATKDFTGNPAYQPWRYYYRLILGANTVIDALGGSDAEQTLPQNRYTMGQAKAVRAYAYFYLAQFYATGYGNGTEKILPIYKDTNSPNQPKSTTAEVYDFIVSDLTQAIEYLDGFNRASKDQINQQVAKGLLVYALSARGTTADLNQVVKLTDEVIANGGFRLLEKNEVVAQIDPATGRVLNPESGFNNVASPSWMWGVDLTLANNLDLVSWWGQMDIFTYSYAWAGDPKTIDKGLYDAIRADDVRKNQFDPEDGGVEQFYEEDGYAEGDMDLMPVNKFFDPARVIGGQRNVVTDYVYMRLEEMYLLNAEAKARLGQEGAAKDILKQLLAKRLTNVNYVDALGGQALLDEIYLQTRIELWGEGKAYLAMKRLKKTVTRGSNHLFEAGKSFTYDADELTFPIPQAEVLNNPVLNQ</sequence>
<feature type="domain" description="RagB/SusD" evidence="6">
    <location>
        <begin position="370"/>
        <end position="520"/>
    </location>
</feature>
<keyword evidence="9" id="KW-1185">Reference proteome</keyword>
<keyword evidence="5" id="KW-0998">Cell outer membrane</keyword>
<dbReference type="InterPro" id="IPR012944">
    <property type="entry name" value="SusD_RagB_dom"/>
</dbReference>
<keyword evidence="4" id="KW-0472">Membrane</keyword>
<proteinExistence type="inferred from homology"/>
<dbReference type="Gene3D" id="1.25.40.390">
    <property type="match status" value="1"/>
</dbReference>
<evidence type="ECO:0000256" key="3">
    <source>
        <dbReference type="ARBA" id="ARBA00022729"/>
    </source>
</evidence>
<gene>
    <name evidence="8" type="ORF">F0145_22775</name>
</gene>
<reference evidence="8 9" key="1">
    <citation type="submission" date="2019-09" db="EMBL/GenBank/DDBJ databases">
        <title>Genome sequence and assembly of Adhaeribacter sp.</title>
        <authorList>
            <person name="Chhetri G."/>
        </authorList>
    </citation>
    <scope>NUCLEOTIDE SEQUENCE [LARGE SCALE GENOMIC DNA]</scope>
    <source>
        <strain evidence="8 9">DK36</strain>
    </source>
</reference>
<dbReference type="Pfam" id="PF07980">
    <property type="entry name" value="SusD_RagB"/>
    <property type="match status" value="1"/>
</dbReference>
<evidence type="ECO:0000256" key="4">
    <source>
        <dbReference type="ARBA" id="ARBA00023136"/>
    </source>
</evidence>
<protein>
    <submittedName>
        <fullName evidence="8">RagB/SusD family nutrient uptake outer membrane protein</fullName>
    </submittedName>
</protein>
<comment type="similarity">
    <text evidence="2">Belongs to the SusD family.</text>
</comment>
<name>A0A5M6D549_9BACT</name>
<dbReference type="Proteomes" id="UP000323426">
    <property type="component" value="Unassembled WGS sequence"/>
</dbReference>
<dbReference type="AlphaFoldDB" id="A0A5M6D549"/>
<dbReference type="Pfam" id="PF14322">
    <property type="entry name" value="SusD-like_3"/>
    <property type="match status" value="1"/>
</dbReference>
<evidence type="ECO:0000256" key="1">
    <source>
        <dbReference type="ARBA" id="ARBA00004442"/>
    </source>
</evidence>
<evidence type="ECO:0000313" key="9">
    <source>
        <dbReference type="Proteomes" id="UP000323426"/>
    </source>
</evidence>
<evidence type="ECO:0000313" key="8">
    <source>
        <dbReference type="EMBL" id="KAA5540335.1"/>
    </source>
</evidence>
<keyword evidence="3" id="KW-0732">Signal</keyword>
<dbReference type="SUPFAM" id="SSF48452">
    <property type="entry name" value="TPR-like"/>
    <property type="match status" value="1"/>
</dbReference>
<evidence type="ECO:0000259" key="6">
    <source>
        <dbReference type="Pfam" id="PF07980"/>
    </source>
</evidence>